<evidence type="ECO:0000313" key="5">
    <source>
        <dbReference type="Proteomes" id="UP000017837"/>
    </source>
</evidence>
<dbReference type="Gene3D" id="3.10.580.10">
    <property type="entry name" value="CBS-domain"/>
    <property type="match status" value="1"/>
</dbReference>
<evidence type="ECO:0000256" key="2">
    <source>
        <dbReference type="PROSITE-ProRule" id="PRU00703"/>
    </source>
</evidence>
<dbReference type="Proteomes" id="UP000017837">
    <property type="component" value="Unassembled WGS sequence"/>
</dbReference>
<feature type="domain" description="CBS" evidence="3">
    <location>
        <begin position="78"/>
        <end position="135"/>
    </location>
</feature>
<dbReference type="InterPro" id="IPR044725">
    <property type="entry name" value="CBSX3_CBS_dom"/>
</dbReference>
<accession>V4QQS9</accession>
<dbReference type="Pfam" id="PF00571">
    <property type="entry name" value="CBS"/>
    <property type="match status" value="2"/>
</dbReference>
<dbReference type="InterPro" id="IPR046342">
    <property type="entry name" value="CBS_dom_sf"/>
</dbReference>
<dbReference type="PROSITE" id="PS51371">
    <property type="entry name" value="CBS"/>
    <property type="match status" value="2"/>
</dbReference>
<dbReference type="SUPFAM" id="SSF54631">
    <property type="entry name" value="CBS-domain pair"/>
    <property type="match status" value="1"/>
</dbReference>
<dbReference type="GO" id="GO:0016301">
    <property type="term" value="F:kinase activity"/>
    <property type="evidence" value="ECO:0007669"/>
    <property type="project" value="UniProtKB-KW"/>
</dbReference>
<dbReference type="STRING" id="1121022.GCA_000376105_03528"/>
<dbReference type="InterPro" id="IPR051257">
    <property type="entry name" value="Diverse_CBS-Domain"/>
</dbReference>
<dbReference type="SMART" id="SM00116">
    <property type="entry name" value="CBS"/>
    <property type="match status" value="2"/>
</dbReference>
<comment type="caution">
    <text evidence="4">The sequence shown here is derived from an EMBL/GenBank/DDBJ whole genome shotgun (WGS) entry which is preliminary data.</text>
</comment>
<dbReference type="PANTHER" id="PTHR43080">
    <property type="entry name" value="CBS DOMAIN-CONTAINING PROTEIN CBSX3, MITOCHONDRIAL"/>
    <property type="match status" value="1"/>
</dbReference>
<sequence>MRMLINQLLSTKGREVYTVTPDDSLASVAALLYTRKVGAFVVTDRAGAVVGIVSERDIVRAIATTGGQSLGQPVSQVMTREVFSAGPGETIDALLGHMTDRRIRHLPVMEGGRLIGIVSIGDLVKAKIAASEHEAQTLKAYISAG</sequence>
<protein>
    <submittedName>
        <fullName evidence="4">Histidine kinase</fullName>
    </submittedName>
</protein>
<proteinExistence type="predicted"/>
<dbReference type="PANTHER" id="PTHR43080:SF2">
    <property type="entry name" value="CBS DOMAIN-CONTAINING PROTEIN"/>
    <property type="match status" value="1"/>
</dbReference>
<evidence type="ECO:0000313" key="4">
    <source>
        <dbReference type="EMBL" id="ESQ81548.1"/>
    </source>
</evidence>
<dbReference type="PATRIC" id="fig|1121022.4.peg.4478"/>
<keyword evidence="1 2" id="KW-0129">CBS domain</keyword>
<keyword evidence="4" id="KW-0418">Kinase</keyword>
<dbReference type="AlphaFoldDB" id="V4QQS9"/>
<dbReference type="CDD" id="cd04623">
    <property type="entry name" value="CBS_pair_bac_euk"/>
    <property type="match status" value="1"/>
</dbReference>
<dbReference type="InterPro" id="IPR000644">
    <property type="entry name" value="CBS_dom"/>
</dbReference>
<dbReference type="EMBL" id="AWGB01000087">
    <property type="protein sequence ID" value="ESQ81548.1"/>
    <property type="molecule type" value="Genomic_DNA"/>
</dbReference>
<organism evidence="4 5">
    <name type="scientific">Asticcacaulis benevestitus DSM 16100 = ATCC BAA-896</name>
    <dbReference type="NCBI Taxonomy" id="1121022"/>
    <lineage>
        <taxon>Bacteria</taxon>
        <taxon>Pseudomonadati</taxon>
        <taxon>Pseudomonadota</taxon>
        <taxon>Alphaproteobacteria</taxon>
        <taxon>Caulobacterales</taxon>
        <taxon>Caulobacteraceae</taxon>
        <taxon>Asticcacaulis</taxon>
    </lineage>
</organism>
<gene>
    <name evidence="4" type="ORF">ABENE_21870</name>
</gene>
<reference evidence="4 5" key="1">
    <citation type="journal article" date="2014" name="Nature">
        <title>Sequential evolution of bacterial morphology by co-option of a developmental regulator.</title>
        <authorList>
            <person name="Jiang C."/>
            <person name="Brown P.J."/>
            <person name="Ducret A."/>
            <person name="Brun Y.V."/>
        </authorList>
    </citation>
    <scope>NUCLEOTIDE SEQUENCE [LARGE SCALE GENOMIC DNA]</scope>
    <source>
        <strain evidence="4 5">DSM 16100</strain>
    </source>
</reference>
<evidence type="ECO:0000256" key="1">
    <source>
        <dbReference type="ARBA" id="ARBA00023122"/>
    </source>
</evidence>
<dbReference type="eggNOG" id="COG0517">
    <property type="taxonomic scope" value="Bacteria"/>
</dbReference>
<name>V4QQS9_9CAUL</name>
<keyword evidence="5" id="KW-1185">Reference proteome</keyword>
<keyword evidence="4" id="KW-0808">Transferase</keyword>
<evidence type="ECO:0000259" key="3">
    <source>
        <dbReference type="PROSITE" id="PS51371"/>
    </source>
</evidence>
<feature type="domain" description="CBS" evidence="3">
    <location>
        <begin position="10"/>
        <end position="69"/>
    </location>
</feature>